<dbReference type="OMA" id="FHACINQ"/>
<reference evidence="1 2" key="1">
    <citation type="journal article" date="2012" name="Nat. Biotechnol.">
        <title>Draft genome sequence of pigeonpea (Cajanus cajan), an orphan legume crop of resource-poor farmers.</title>
        <authorList>
            <person name="Varshney R.K."/>
            <person name="Chen W."/>
            <person name="Li Y."/>
            <person name="Bharti A.K."/>
            <person name="Saxena R.K."/>
            <person name="Schlueter J.A."/>
            <person name="Donoghue M.T."/>
            <person name="Azam S."/>
            <person name="Fan G."/>
            <person name="Whaley A.M."/>
            <person name="Farmer A.D."/>
            <person name="Sheridan J."/>
            <person name="Iwata A."/>
            <person name="Tuteja R."/>
            <person name="Penmetsa R.V."/>
            <person name="Wu W."/>
            <person name="Upadhyaya H.D."/>
            <person name="Yang S.P."/>
            <person name="Shah T."/>
            <person name="Saxena K.B."/>
            <person name="Michael T."/>
            <person name="McCombie W.R."/>
            <person name="Yang B."/>
            <person name="Zhang G."/>
            <person name="Yang H."/>
            <person name="Wang J."/>
            <person name="Spillane C."/>
            <person name="Cook D.R."/>
            <person name="May G.D."/>
            <person name="Xu X."/>
            <person name="Jackson S.A."/>
        </authorList>
    </citation>
    <scope>NUCLEOTIDE SEQUENCE [LARGE SCALE GENOMIC DNA]</scope>
    <source>
        <strain evidence="2">cv. Asha</strain>
    </source>
</reference>
<organism evidence="1 2">
    <name type="scientific">Cajanus cajan</name>
    <name type="common">Pigeon pea</name>
    <name type="synonym">Cajanus indicus</name>
    <dbReference type="NCBI Taxonomy" id="3821"/>
    <lineage>
        <taxon>Eukaryota</taxon>
        <taxon>Viridiplantae</taxon>
        <taxon>Streptophyta</taxon>
        <taxon>Embryophyta</taxon>
        <taxon>Tracheophyta</taxon>
        <taxon>Spermatophyta</taxon>
        <taxon>Magnoliopsida</taxon>
        <taxon>eudicotyledons</taxon>
        <taxon>Gunneridae</taxon>
        <taxon>Pentapetalae</taxon>
        <taxon>rosids</taxon>
        <taxon>fabids</taxon>
        <taxon>Fabales</taxon>
        <taxon>Fabaceae</taxon>
        <taxon>Papilionoideae</taxon>
        <taxon>50 kb inversion clade</taxon>
        <taxon>NPAAA clade</taxon>
        <taxon>indigoferoid/millettioid clade</taxon>
        <taxon>Phaseoleae</taxon>
        <taxon>Cajanus</taxon>
    </lineage>
</organism>
<dbReference type="EMBL" id="CM003613">
    <property type="protein sequence ID" value="KYP57326.1"/>
    <property type="molecule type" value="Genomic_DNA"/>
</dbReference>
<evidence type="ECO:0000313" key="2">
    <source>
        <dbReference type="Proteomes" id="UP000075243"/>
    </source>
</evidence>
<proteinExistence type="predicted"/>
<dbReference type="Proteomes" id="UP000075243">
    <property type="component" value="Chromosome 11"/>
</dbReference>
<keyword evidence="2" id="KW-1185">Reference proteome</keyword>
<dbReference type="STRING" id="3821.A0A151SR72"/>
<dbReference type="Gramene" id="C.cajan_03507.t">
    <property type="protein sequence ID" value="C.cajan_03507.t"/>
    <property type="gene ID" value="C.cajan_03507"/>
</dbReference>
<gene>
    <name evidence="1" type="ORF">KK1_003586</name>
</gene>
<accession>A0A151SR72</accession>
<evidence type="ECO:0000313" key="1">
    <source>
        <dbReference type="EMBL" id="KYP57326.1"/>
    </source>
</evidence>
<protein>
    <submittedName>
        <fullName evidence="1">Uncharacterized protein</fullName>
    </submittedName>
</protein>
<sequence length="190" mass="22538">MKSKLKVWNKEVFGDLNKKINEARMQVTRLDCKGEDSDLTMEEVLQRKELLATWHHYAHQKESLLLQKSRTQWLQEGDANTRFFHACINQRMKINEIYFKTLNPTEFEMLIEPFSLQEVKAAVWDCENTKSPGPDGFNFYFIKDFWDIMQADFMSFFTDFHDHGRLVKGANNSFIVLIPKKDSPQRVEDY</sequence>
<dbReference type="AlphaFoldDB" id="A0A151SR72"/>
<name>A0A151SR72_CAJCA</name>